<name>A0A0K2V5J4_LEPSM</name>
<sequence>NVQNTYFGTWVKQLFGIYYSPGFIKRWVTISNRFEPWSPYCSPSYSRPLIIK</sequence>
<feature type="non-terminal residue" evidence="1">
    <location>
        <position position="1"/>
    </location>
</feature>
<reference evidence="1" key="1">
    <citation type="submission" date="2014-05" db="EMBL/GenBank/DDBJ databases">
        <authorList>
            <person name="Chronopoulou M."/>
        </authorList>
    </citation>
    <scope>NUCLEOTIDE SEQUENCE</scope>
    <source>
        <tissue evidence="1">Whole organism</tissue>
    </source>
</reference>
<dbReference type="EMBL" id="HACA01028041">
    <property type="protein sequence ID" value="CDW45402.1"/>
    <property type="molecule type" value="Transcribed_RNA"/>
</dbReference>
<proteinExistence type="predicted"/>
<organism evidence="1">
    <name type="scientific">Lepeophtheirus salmonis</name>
    <name type="common">Salmon louse</name>
    <name type="synonym">Caligus salmonis</name>
    <dbReference type="NCBI Taxonomy" id="72036"/>
    <lineage>
        <taxon>Eukaryota</taxon>
        <taxon>Metazoa</taxon>
        <taxon>Ecdysozoa</taxon>
        <taxon>Arthropoda</taxon>
        <taxon>Crustacea</taxon>
        <taxon>Multicrustacea</taxon>
        <taxon>Hexanauplia</taxon>
        <taxon>Copepoda</taxon>
        <taxon>Siphonostomatoida</taxon>
        <taxon>Caligidae</taxon>
        <taxon>Lepeophtheirus</taxon>
    </lineage>
</organism>
<protein>
    <submittedName>
        <fullName evidence="1">Uncharacterized protein</fullName>
    </submittedName>
</protein>
<dbReference type="AlphaFoldDB" id="A0A0K2V5J4"/>
<evidence type="ECO:0000313" key="1">
    <source>
        <dbReference type="EMBL" id="CDW45402.1"/>
    </source>
</evidence>
<accession>A0A0K2V5J4</accession>